<organism evidence="3 4">
    <name type="scientific">Haloferax massiliensis</name>
    <dbReference type="NCBI Taxonomy" id="1476858"/>
    <lineage>
        <taxon>Archaea</taxon>
        <taxon>Methanobacteriati</taxon>
        <taxon>Methanobacteriota</taxon>
        <taxon>Stenosarchaea group</taxon>
        <taxon>Halobacteria</taxon>
        <taxon>Halobacteriales</taxon>
        <taxon>Haloferacaceae</taxon>
        <taxon>Haloferax</taxon>
    </lineage>
</organism>
<gene>
    <name evidence="3" type="primary">linC</name>
    <name evidence="3" type="ORF">BN996_01207</name>
</gene>
<evidence type="ECO:0000256" key="1">
    <source>
        <dbReference type="ARBA" id="ARBA00006484"/>
    </source>
</evidence>
<evidence type="ECO:0000313" key="4">
    <source>
        <dbReference type="Proteomes" id="UP000198902"/>
    </source>
</evidence>
<dbReference type="SUPFAM" id="SSF51735">
    <property type="entry name" value="NAD(P)-binding Rossmann-fold domains"/>
    <property type="match status" value="1"/>
</dbReference>
<protein>
    <submittedName>
        <fullName evidence="3">2,5-dichloro-2,5-cyclohexadiene-1,4-diol dehydrogenase</fullName>
    </submittedName>
</protein>
<keyword evidence="2" id="KW-0560">Oxidoreductase</keyword>
<dbReference type="PANTHER" id="PTHR24321:SF8">
    <property type="entry name" value="ESTRADIOL 17-BETA-DEHYDROGENASE 8-RELATED"/>
    <property type="match status" value="1"/>
</dbReference>
<dbReference type="Gene3D" id="3.40.50.720">
    <property type="entry name" value="NAD(P)-binding Rossmann-like Domain"/>
    <property type="match status" value="1"/>
</dbReference>
<dbReference type="EMBL" id="CSTE01000002">
    <property type="protein sequence ID" value="CQR49739.1"/>
    <property type="molecule type" value="Genomic_DNA"/>
</dbReference>
<dbReference type="OrthoDB" id="24596at2157"/>
<sequence length="252" mass="25925">MAQFDTEVAVVTGAGSGIGRATAEAFAAEGARVVVSDVNVEGGEETVARIEEAGGTATFVETDVTDGDAVAAMVETAVSEYGRLDFACNNAGVGGAQKPAADLSFDEWQQVIDVNLNGVWRSMRHEIPAMLDGDGGVVVNMASILGKVGFANASHYVAAKHGVLGLTKTAAIEYAEQGVRVNAVCPGFVDTPLLGEGGLDDPEARKGIESLHPMNRLGDVDEIASAVVWLCSDGASFTTGEALTVDGGYTSR</sequence>
<dbReference type="FunFam" id="3.40.50.720:FF:000084">
    <property type="entry name" value="Short-chain dehydrogenase reductase"/>
    <property type="match status" value="1"/>
</dbReference>
<comment type="similarity">
    <text evidence="1">Belongs to the short-chain dehydrogenases/reductases (SDR) family.</text>
</comment>
<dbReference type="AlphaFoldDB" id="A0A0D6JPE9"/>
<dbReference type="PRINTS" id="PR00080">
    <property type="entry name" value="SDRFAMILY"/>
</dbReference>
<dbReference type="GO" id="GO:0016491">
    <property type="term" value="F:oxidoreductase activity"/>
    <property type="evidence" value="ECO:0007669"/>
    <property type="project" value="UniProtKB-KW"/>
</dbReference>
<dbReference type="InterPro" id="IPR020904">
    <property type="entry name" value="Sc_DH/Rdtase_CS"/>
</dbReference>
<proteinExistence type="inferred from homology"/>
<evidence type="ECO:0000313" key="3">
    <source>
        <dbReference type="EMBL" id="CQR49739.1"/>
    </source>
</evidence>
<dbReference type="RefSeq" id="WP_089777597.1">
    <property type="nucleotide sequence ID" value="NZ_CABLRR010000002.1"/>
</dbReference>
<dbReference type="CDD" id="cd05233">
    <property type="entry name" value="SDR_c"/>
    <property type="match status" value="1"/>
</dbReference>
<dbReference type="PRINTS" id="PR00081">
    <property type="entry name" value="GDHRDH"/>
</dbReference>
<dbReference type="NCBIfam" id="NF009466">
    <property type="entry name" value="PRK12826.1-2"/>
    <property type="match status" value="1"/>
</dbReference>
<reference evidence="4" key="1">
    <citation type="submission" date="2015-03" db="EMBL/GenBank/DDBJ databases">
        <authorList>
            <person name="Urmite Genomes"/>
        </authorList>
    </citation>
    <scope>NUCLEOTIDE SEQUENCE [LARGE SCALE GENOMIC DNA]</scope>
    <source>
        <strain evidence="4">Arc-Hr</strain>
    </source>
</reference>
<dbReference type="NCBIfam" id="NF005559">
    <property type="entry name" value="PRK07231.1"/>
    <property type="match status" value="1"/>
</dbReference>
<keyword evidence="4" id="KW-1185">Reference proteome</keyword>
<dbReference type="Proteomes" id="UP000198902">
    <property type="component" value="Unassembled WGS sequence"/>
</dbReference>
<accession>A0A0D6JPE9</accession>
<dbReference type="InterPro" id="IPR036291">
    <property type="entry name" value="NAD(P)-bd_dom_sf"/>
</dbReference>
<dbReference type="PANTHER" id="PTHR24321">
    <property type="entry name" value="DEHYDROGENASES, SHORT CHAIN"/>
    <property type="match status" value="1"/>
</dbReference>
<name>A0A0D6JPE9_9EURY</name>
<dbReference type="InterPro" id="IPR002347">
    <property type="entry name" value="SDR_fam"/>
</dbReference>
<evidence type="ECO:0000256" key="2">
    <source>
        <dbReference type="ARBA" id="ARBA00023002"/>
    </source>
</evidence>
<dbReference type="PROSITE" id="PS00061">
    <property type="entry name" value="ADH_SHORT"/>
    <property type="match status" value="1"/>
</dbReference>
<dbReference type="Pfam" id="PF13561">
    <property type="entry name" value="adh_short_C2"/>
    <property type="match status" value="1"/>
</dbReference>